<evidence type="ECO:0000256" key="4">
    <source>
        <dbReference type="ARBA" id="ARBA00023239"/>
    </source>
</evidence>
<evidence type="ECO:0000259" key="6">
    <source>
        <dbReference type="Pfam" id="PF00155"/>
    </source>
</evidence>
<dbReference type="InterPro" id="IPR027619">
    <property type="entry name" value="C-S_lyase_PatB-like"/>
</dbReference>
<dbReference type="Proteomes" id="UP000198345">
    <property type="component" value="Unassembled WGS sequence"/>
</dbReference>
<name>A0A226H416_9FLAO</name>
<dbReference type="RefSeq" id="WP_089050569.1">
    <property type="nucleotide sequence ID" value="NZ_FXTV01000011.1"/>
</dbReference>
<dbReference type="InterPro" id="IPR015422">
    <property type="entry name" value="PyrdxlP-dep_Trfase_small"/>
</dbReference>
<comment type="cofactor">
    <cofactor evidence="1">
        <name>pyridoxal 5'-phosphate</name>
        <dbReference type="ChEBI" id="CHEBI:597326"/>
    </cofactor>
</comment>
<evidence type="ECO:0000313" key="7">
    <source>
        <dbReference type="EMBL" id="OXA88952.1"/>
    </source>
</evidence>
<keyword evidence="3" id="KW-0663">Pyridoxal phosphate</keyword>
<evidence type="ECO:0000256" key="5">
    <source>
        <dbReference type="ARBA" id="ARBA00037974"/>
    </source>
</evidence>
<accession>A0A226H416</accession>
<dbReference type="NCBIfam" id="TIGR04350">
    <property type="entry name" value="C_S_lyase_PatB"/>
    <property type="match status" value="1"/>
</dbReference>
<dbReference type="AlphaFoldDB" id="A0A226H416"/>
<comment type="caution">
    <text evidence="7">The sequence shown here is derived from an EMBL/GenBank/DDBJ whole genome shotgun (WGS) entry which is preliminary data.</text>
</comment>
<dbReference type="Gene3D" id="3.40.640.10">
    <property type="entry name" value="Type I PLP-dependent aspartate aminotransferase-like (Major domain)"/>
    <property type="match status" value="1"/>
</dbReference>
<evidence type="ECO:0000256" key="1">
    <source>
        <dbReference type="ARBA" id="ARBA00001933"/>
    </source>
</evidence>
<dbReference type="CDD" id="cd00609">
    <property type="entry name" value="AAT_like"/>
    <property type="match status" value="1"/>
</dbReference>
<protein>
    <recommendedName>
        <fullName evidence="2">cysteine-S-conjugate beta-lyase</fullName>
        <ecNumber evidence="2">4.4.1.13</ecNumber>
    </recommendedName>
</protein>
<keyword evidence="4 7" id="KW-0456">Lyase</keyword>
<dbReference type="GO" id="GO:0030170">
    <property type="term" value="F:pyridoxal phosphate binding"/>
    <property type="evidence" value="ECO:0007669"/>
    <property type="project" value="InterPro"/>
</dbReference>
<evidence type="ECO:0000256" key="2">
    <source>
        <dbReference type="ARBA" id="ARBA00012224"/>
    </source>
</evidence>
<dbReference type="PANTHER" id="PTHR43525">
    <property type="entry name" value="PROTEIN MALY"/>
    <property type="match status" value="1"/>
</dbReference>
<dbReference type="OrthoDB" id="9802872at2"/>
<comment type="similarity">
    <text evidence="5">Belongs to the class-II pyridoxal-phosphate-dependent aminotransferase family. MalY/PatB cystathionine beta-lyase subfamily.</text>
</comment>
<dbReference type="InterPro" id="IPR004839">
    <property type="entry name" value="Aminotransferase_I/II_large"/>
</dbReference>
<dbReference type="InterPro" id="IPR015424">
    <property type="entry name" value="PyrdxlP-dep_Trfase"/>
</dbReference>
<evidence type="ECO:0000313" key="8">
    <source>
        <dbReference type="Proteomes" id="UP000198345"/>
    </source>
</evidence>
<feature type="domain" description="Aminotransferase class I/classII large" evidence="6">
    <location>
        <begin position="37"/>
        <end position="379"/>
    </location>
</feature>
<proteinExistence type="inferred from homology"/>
<dbReference type="PANTHER" id="PTHR43525:SF1">
    <property type="entry name" value="PROTEIN MALY"/>
    <property type="match status" value="1"/>
</dbReference>
<dbReference type="InterPro" id="IPR015421">
    <property type="entry name" value="PyrdxlP-dep_Trfase_major"/>
</dbReference>
<gene>
    <name evidence="7" type="ORF">B0A66_14510</name>
</gene>
<evidence type="ECO:0000256" key="3">
    <source>
        <dbReference type="ARBA" id="ARBA00022898"/>
    </source>
</evidence>
<dbReference type="InterPro" id="IPR051798">
    <property type="entry name" value="Class-II_PLP-Dep_Aminotrans"/>
</dbReference>
<dbReference type="Gene3D" id="3.90.1150.10">
    <property type="entry name" value="Aspartate Aminotransferase, domain 1"/>
    <property type="match status" value="1"/>
</dbReference>
<dbReference type="EMBL" id="MUGW01000029">
    <property type="protein sequence ID" value="OXA88952.1"/>
    <property type="molecule type" value="Genomic_DNA"/>
</dbReference>
<keyword evidence="8" id="KW-1185">Reference proteome</keyword>
<dbReference type="Pfam" id="PF00155">
    <property type="entry name" value="Aminotran_1_2"/>
    <property type="match status" value="1"/>
</dbReference>
<dbReference type="SUPFAM" id="SSF53383">
    <property type="entry name" value="PLP-dependent transferases"/>
    <property type="match status" value="1"/>
</dbReference>
<dbReference type="EC" id="4.4.1.13" evidence="2"/>
<reference evidence="7 8" key="1">
    <citation type="submission" date="2016-11" db="EMBL/GenBank/DDBJ databases">
        <title>Whole genomes of Flavobacteriaceae.</title>
        <authorList>
            <person name="Stine C."/>
            <person name="Li C."/>
            <person name="Tadesse D."/>
        </authorList>
    </citation>
    <scope>NUCLEOTIDE SEQUENCE [LARGE SCALE GENOMIC DNA]</scope>
    <source>
        <strain evidence="7 8">DSM 18292</strain>
    </source>
</reference>
<organism evidence="7 8">
    <name type="scientific">Flavobacterium hercynium</name>
    <dbReference type="NCBI Taxonomy" id="387094"/>
    <lineage>
        <taxon>Bacteria</taxon>
        <taxon>Pseudomonadati</taxon>
        <taxon>Bacteroidota</taxon>
        <taxon>Flavobacteriia</taxon>
        <taxon>Flavobacteriales</taxon>
        <taxon>Flavobacteriaceae</taxon>
        <taxon>Flavobacterium</taxon>
    </lineage>
</organism>
<dbReference type="GO" id="GO:0047804">
    <property type="term" value="F:cysteine-S-conjugate beta-lyase activity"/>
    <property type="evidence" value="ECO:0007669"/>
    <property type="project" value="UniProtKB-EC"/>
</dbReference>
<sequence length="385" mass="43439">MKYNFDEIVTRKDTGSIKWDEGPFGEVLPMWIADMDFKSAPEILAALEKRIAHGIFGYTAIPDAFYDAIIAWWKRRYGFAPEKEWLVPVSGVIPALSAAIQALSKNGDKVIIQTPVYNHFYSSIENSGRIMIENNLLYNNGTYIIDFEDLAQKATDPKAKLLIISNPHNPVGRVWTKRELQALGDICLQHNVVIISDEIHADLVFEGHLHIPFASLGEKYSRNSVTLSSPTKSFNLAGLQVGYFFTKNEQFRKSILSSFQLMGIELLNLFGITALITAYNESEEWLDALKEYLYDNYLFLTEFIALHLPHIKVTPLEATYLVWLDCTALGKTADDLSYVLLEEQKLWINSGTMYGSSGEGFLRINIATPRSLLKIGIEKLLKGLA</sequence>